<feature type="transmembrane region" description="Helical" evidence="7">
    <location>
        <begin position="134"/>
        <end position="153"/>
    </location>
</feature>
<dbReference type="InterPro" id="IPR039421">
    <property type="entry name" value="Type_1_exporter"/>
</dbReference>
<dbReference type="PROSITE" id="PS50929">
    <property type="entry name" value="ABC_TM1F"/>
    <property type="match status" value="1"/>
</dbReference>
<evidence type="ECO:0000256" key="1">
    <source>
        <dbReference type="ARBA" id="ARBA00004651"/>
    </source>
</evidence>
<dbReference type="Gene3D" id="1.20.1560.10">
    <property type="entry name" value="ABC transporter type 1, transmembrane domain"/>
    <property type="match status" value="1"/>
</dbReference>
<evidence type="ECO:0000256" key="7">
    <source>
        <dbReference type="SAM" id="Phobius"/>
    </source>
</evidence>
<accession>A0A9D1NT99</accession>
<dbReference type="Pfam" id="PF00005">
    <property type="entry name" value="ABC_tran"/>
    <property type="match status" value="1"/>
</dbReference>
<dbReference type="InterPro" id="IPR003593">
    <property type="entry name" value="AAA+_ATPase"/>
</dbReference>
<reference evidence="10" key="2">
    <citation type="journal article" date="2021" name="PeerJ">
        <title>Extensive microbial diversity within the chicken gut microbiome revealed by metagenomics and culture.</title>
        <authorList>
            <person name="Gilroy R."/>
            <person name="Ravi A."/>
            <person name="Getino M."/>
            <person name="Pursley I."/>
            <person name="Horton D.L."/>
            <person name="Alikhan N.F."/>
            <person name="Baker D."/>
            <person name="Gharbi K."/>
            <person name="Hall N."/>
            <person name="Watson M."/>
            <person name="Adriaenssens E.M."/>
            <person name="Foster-Nyarko E."/>
            <person name="Jarju S."/>
            <person name="Secka A."/>
            <person name="Antonio M."/>
            <person name="Oren A."/>
            <person name="Chaudhuri R.R."/>
            <person name="La Ragione R."/>
            <person name="Hildebrand F."/>
            <person name="Pallen M.J."/>
        </authorList>
    </citation>
    <scope>NUCLEOTIDE SEQUENCE</scope>
    <source>
        <strain evidence="10">ChiBcec2-4451</strain>
    </source>
</reference>
<evidence type="ECO:0000313" key="11">
    <source>
        <dbReference type="Proteomes" id="UP000886723"/>
    </source>
</evidence>
<protein>
    <submittedName>
        <fullName evidence="10">ABC transporter ATP-binding protein</fullName>
    </submittedName>
</protein>
<sequence>MKLIGKYYIEIVKKYPWIFLKSVLMILLITLLNTLIPCGMRIFIEGISVRGGAALILAGVLAFAAVMLLNSFFEIRWYVILDELGGKCIADLTTEIEGALVHASRNDADQVGSGSLKHILYSDMLDIFRVVGHHIPSMIGNIVTVLICLLLSARYSILLTVYITAAAAGGALLSFASRKIIMSRAHRTNAKLKQHHAMCGQFTDSLPTIQTNDLLPYFQEKTRESIADFITTSQKEDGVAVFWTRLVSNYNVMFSILLSAFLVLLSSDSAVNLIFYTMLSGIITSQSQAAELMFQQIIKSEVSFRNADRLRNLPDAYGEKTLDTVSSLEFDHVTFAYPSRPRDAVLKDIQISFRPGELIAVFGGNGSGKSTLIKLITGLYRSTGGCIRINGQENFAYRQQELNRQILYIGQEEQFLNEPARRYVELVTGREPLNETQWRKLTEKVNLNSMDGERMIENEGASLSAGQRKKLLILKLLLRSETASVIVLDEVMAGLDDATRRVYLEELRQLAAGKDKMIFVIEHSLEGALVFDRTLYVEGGRIIYG</sequence>
<name>A0A9D1NT99_9FIRM</name>
<evidence type="ECO:0000313" key="10">
    <source>
        <dbReference type="EMBL" id="HIV12112.1"/>
    </source>
</evidence>
<keyword evidence="2 7" id="KW-0812">Transmembrane</keyword>
<feature type="transmembrane region" description="Helical" evidence="7">
    <location>
        <begin position="50"/>
        <end position="69"/>
    </location>
</feature>
<comment type="caution">
    <text evidence="10">The sequence shown here is derived from an EMBL/GenBank/DDBJ whole genome shotgun (WGS) entry which is preliminary data.</text>
</comment>
<keyword evidence="4 10" id="KW-0067">ATP-binding</keyword>
<dbReference type="PROSITE" id="PS00211">
    <property type="entry name" value="ABC_TRANSPORTER_1"/>
    <property type="match status" value="1"/>
</dbReference>
<dbReference type="PANTHER" id="PTHR24221:SF653">
    <property type="entry name" value="TRANSPORT ATP-BINDING PROTEIN CYDC"/>
    <property type="match status" value="1"/>
</dbReference>
<dbReference type="GO" id="GO:0034040">
    <property type="term" value="F:ATPase-coupled lipid transmembrane transporter activity"/>
    <property type="evidence" value="ECO:0007669"/>
    <property type="project" value="TreeGrafter"/>
</dbReference>
<gene>
    <name evidence="10" type="ORF">IAA63_03095</name>
</gene>
<evidence type="ECO:0000259" key="9">
    <source>
        <dbReference type="PROSITE" id="PS50929"/>
    </source>
</evidence>
<feature type="domain" description="ABC transporter" evidence="8">
    <location>
        <begin position="328"/>
        <end position="543"/>
    </location>
</feature>
<evidence type="ECO:0000259" key="8">
    <source>
        <dbReference type="PROSITE" id="PS50893"/>
    </source>
</evidence>
<dbReference type="PANTHER" id="PTHR24221">
    <property type="entry name" value="ATP-BINDING CASSETTE SUB-FAMILY B"/>
    <property type="match status" value="1"/>
</dbReference>
<keyword evidence="6 7" id="KW-0472">Membrane</keyword>
<evidence type="ECO:0000256" key="3">
    <source>
        <dbReference type="ARBA" id="ARBA00022741"/>
    </source>
</evidence>
<evidence type="ECO:0000256" key="6">
    <source>
        <dbReference type="ARBA" id="ARBA00023136"/>
    </source>
</evidence>
<dbReference type="Gene3D" id="3.40.50.300">
    <property type="entry name" value="P-loop containing nucleotide triphosphate hydrolases"/>
    <property type="match status" value="1"/>
</dbReference>
<dbReference type="InterPro" id="IPR017871">
    <property type="entry name" value="ABC_transporter-like_CS"/>
</dbReference>
<dbReference type="SUPFAM" id="SSF52540">
    <property type="entry name" value="P-loop containing nucleoside triphosphate hydrolases"/>
    <property type="match status" value="1"/>
</dbReference>
<feature type="transmembrane region" description="Helical" evidence="7">
    <location>
        <begin position="252"/>
        <end position="279"/>
    </location>
</feature>
<feature type="domain" description="ABC transmembrane type-1" evidence="9">
    <location>
        <begin position="22"/>
        <end position="299"/>
    </location>
</feature>
<dbReference type="SUPFAM" id="SSF90123">
    <property type="entry name" value="ABC transporter transmembrane region"/>
    <property type="match status" value="1"/>
</dbReference>
<dbReference type="GO" id="GO:0005524">
    <property type="term" value="F:ATP binding"/>
    <property type="evidence" value="ECO:0007669"/>
    <property type="project" value="UniProtKB-KW"/>
</dbReference>
<dbReference type="InterPro" id="IPR003439">
    <property type="entry name" value="ABC_transporter-like_ATP-bd"/>
</dbReference>
<keyword evidence="5 7" id="KW-1133">Transmembrane helix</keyword>
<dbReference type="EMBL" id="DVON01000062">
    <property type="protein sequence ID" value="HIV12112.1"/>
    <property type="molecule type" value="Genomic_DNA"/>
</dbReference>
<organism evidence="10 11">
    <name type="scientific">Candidatus Pullilachnospira stercoravium</name>
    <dbReference type="NCBI Taxonomy" id="2840913"/>
    <lineage>
        <taxon>Bacteria</taxon>
        <taxon>Bacillati</taxon>
        <taxon>Bacillota</taxon>
        <taxon>Clostridia</taxon>
        <taxon>Lachnospirales</taxon>
        <taxon>Lachnospiraceae</taxon>
        <taxon>Lachnospiraceae incertae sedis</taxon>
        <taxon>Candidatus Pullilachnospira</taxon>
    </lineage>
</organism>
<dbReference type="InterPro" id="IPR027417">
    <property type="entry name" value="P-loop_NTPase"/>
</dbReference>
<dbReference type="PROSITE" id="PS50893">
    <property type="entry name" value="ABC_TRANSPORTER_2"/>
    <property type="match status" value="1"/>
</dbReference>
<reference evidence="10" key="1">
    <citation type="submission" date="2020-10" db="EMBL/GenBank/DDBJ databases">
        <authorList>
            <person name="Gilroy R."/>
        </authorList>
    </citation>
    <scope>NUCLEOTIDE SEQUENCE</scope>
    <source>
        <strain evidence="10">ChiBcec2-4451</strain>
    </source>
</reference>
<evidence type="ECO:0000256" key="4">
    <source>
        <dbReference type="ARBA" id="ARBA00022840"/>
    </source>
</evidence>
<keyword evidence="3" id="KW-0547">Nucleotide-binding</keyword>
<feature type="transmembrane region" description="Helical" evidence="7">
    <location>
        <begin position="23"/>
        <end position="44"/>
    </location>
</feature>
<comment type="subcellular location">
    <subcellularLocation>
        <location evidence="1">Cell membrane</location>
        <topology evidence="1">Multi-pass membrane protein</topology>
    </subcellularLocation>
</comment>
<dbReference type="SMART" id="SM00382">
    <property type="entry name" value="AAA"/>
    <property type="match status" value="1"/>
</dbReference>
<dbReference type="GO" id="GO:0005886">
    <property type="term" value="C:plasma membrane"/>
    <property type="evidence" value="ECO:0007669"/>
    <property type="project" value="UniProtKB-SubCell"/>
</dbReference>
<dbReference type="InterPro" id="IPR011527">
    <property type="entry name" value="ABC1_TM_dom"/>
</dbReference>
<feature type="transmembrane region" description="Helical" evidence="7">
    <location>
        <begin position="159"/>
        <end position="177"/>
    </location>
</feature>
<evidence type="ECO:0000256" key="2">
    <source>
        <dbReference type="ARBA" id="ARBA00022692"/>
    </source>
</evidence>
<dbReference type="GO" id="GO:0016887">
    <property type="term" value="F:ATP hydrolysis activity"/>
    <property type="evidence" value="ECO:0007669"/>
    <property type="project" value="InterPro"/>
</dbReference>
<dbReference type="Proteomes" id="UP000886723">
    <property type="component" value="Unassembled WGS sequence"/>
</dbReference>
<dbReference type="InterPro" id="IPR036640">
    <property type="entry name" value="ABC1_TM_sf"/>
</dbReference>
<dbReference type="AlphaFoldDB" id="A0A9D1NT99"/>
<evidence type="ECO:0000256" key="5">
    <source>
        <dbReference type="ARBA" id="ARBA00022989"/>
    </source>
</evidence>
<dbReference type="GO" id="GO:0140359">
    <property type="term" value="F:ABC-type transporter activity"/>
    <property type="evidence" value="ECO:0007669"/>
    <property type="project" value="InterPro"/>
</dbReference>
<proteinExistence type="predicted"/>